<reference evidence="2" key="4">
    <citation type="journal article" date="2018" name="Nature">
        <title>A major lineage of non-tailed dsDNA viruses as unrecognized killers of marine bacteria.</title>
        <authorList>
            <person name="Kauffman K.M."/>
            <person name="Hussain F.A."/>
            <person name="Yang J."/>
            <person name="Arevalo P."/>
            <person name="Brown J.M."/>
            <person name="Chang W.K."/>
            <person name="VanInsberghe D."/>
            <person name="Elsherbini J."/>
            <person name="Sharma R.S."/>
            <person name="Cutler M.B."/>
            <person name="Kelly L."/>
            <person name="Polz M.F."/>
        </authorList>
    </citation>
    <scope>NUCLEOTIDE SEQUENCE</scope>
    <source>
        <strain evidence="5">10N.261.48.A1</strain>
        <strain evidence="4">10N.261.51.B8</strain>
        <strain evidence="3">10N.261.52.F7</strain>
        <strain evidence="2">10N.286.55.C1</strain>
    </source>
</reference>
<dbReference type="RefSeq" id="WP_017107995.1">
    <property type="nucleotide sequence ID" value="NZ_AP025500.1"/>
</dbReference>
<evidence type="ECO:0000313" key="6">
    <source>
        <dbReference type="EMBL" id="TKG11863.1"/>
    </source>
</evidence>
<dbReference type="Proteomes" id="UP000235554">
    <property type="component" value="Unassembled WGS sequence"/>
</dbReference>
<feature type="signal peptide" evidence="1">
    <location>
        <begin position="1"/>
        <end position="18"/>
    </location>
</feature>
<reference evidence="3" key="2">
    <citation type="submission" date="2016-07" db="EMBL/GenBank/DDBJ databases">
        <authorList>
            <person name="Kauffman K."/>
            <person name="Arevalo P."/>
            <person name="Polz M.F."/>
        </authorList>
    </citation>
    <scope>NUCLEOTIDE SEQUENCE</scope>
    <source>
        <strain evidence="5">10N.261.48.A1</strain>
        <strain evidence="3">10N.261.52.F7</strain>
    </source>
</reference>
<evidence type="ECO:0000313" key="2">
    <source>
        <dbReference type="EMBL" id="PME58722.1"/>
    </source>
</evidence>
<gene>
    <name evidence="5" type="ORF">BCT50_00510</name>
    <name evidence="4" type="ORF">BCT74_04070</name>
    <name evidence="3" type="ORF">BCT99_07995</name>
    <name evidence="2" type="ORF">BCV30_16245</name>
    <name evidence="6" type="ORF">FCV91_05505</name>
</gene>
<evidence type="ECO:0000313" key="11">
    <source>
        <dbReference type="Proteomes" id="UP000305840"/>
    </source>
</evidence>
<comment type="caution">
    <text evidence="2">The sequence shown here is derived from an EMBL/GenBank/DDBJ whole genome shotgun (WGS) entry which is preliminary data.</text>
</comment>
<dbReference type="EMBL" id="MCYL01000013">
    <property type="protein sequence ID" value="PML56818.1"/>
    <property type="molecule type" value="Genomic_DNA"/>
</dbReference>
<dbReference type="EMBL" id="MCZJ01000001">
    <property type="protein sequence ID" value="PMM62961.1"/>
    <property type="molecule type" value="Genomic_DNA"/>
</dbReference>
<evidence type="ECO:0000313" key="4">
    <source>
        <dbReference type="EMBL" id="PML56818.1"/>
    </source>
</evidence>
<reference evidence="6 11" key="5">
    <citation type="submission" date="2019-04" db="EMBL/GenBank/DDBJ databases">
        <title>A reverse ecology approach based on a biological definition of microbial populations.</title>
        <authorList>
            <person name="Arevalo P."/>
            <person name="Vaninsberghe D."/>
            <person name="Elsherbini J."/>
            <person name="Gore J."/>
            <person name="Polz M."/>
        </authorList>
    </citation>
    <scope>NUCLEOTIDE SEQUENCE [LARGE SCALE GENOMIC DNA]</scope>
    <source>
        <strain evidence="6 11">10N.222.48.A1</strain>
    </source>
</reference>
<dbReference type="Proteomes" id="UP000305840">
    <property type="component" value="Unassembled WGS sequence"/>
</dbReference>
<protein>
    <submittedName>
        <fullName evidence="2">Uncharacterized protein</fullName>
    </submittedName>
</protein>
<dbReference type="EMBL" id="MCXM01000078">
    <property type="protein sequence ID" value="PMK39518.1"/>
    <property type="molecule type" value="Genomic_DNA"/>
</dbReference>
<keyword evidence="1" id="KW-0732">Signal</keyword>
<proteinExistence type="predicted"/>
<dbReference type="EMBL" id="SYVO01000012">
    <property type="protein sequence ID" value="TKG11863.1"/>
    <property type="molecule type" value="Genomic_DNA"/>
</dbReference>
<evidence type="ECO:0000256" key="1">
    <source>
        <dbReference type="SAM" id="SignalP"/>
    </source>
</evidence>
<reference evidence="7 8" key="1">
    <citation type="submission" date="2016-07" db="EMBL/GenBank/DDBJ databases">
        <title>Nontailed viruses are major unrecognized killers of bacteria in the ocean.</title>
        <authorList>
            <person name="Kauffman K."/>
            <person name="Hussain F."/>
            <person name="Yang J."/>
            <person name="Arevalo P."/>
            <person name="Brown J."/>
            <person name="Cutler M."/>
            <person name="Kelly L."/>
            <person name="Polz M.F."/>
        </authorList>
    </citation>
    <scope>NUCLEOTIDE SEQUENCE [LARGE SCALE GENOMIC DNA]</scope>
    <source>
        <strain evidence="8">10N.261.48.A1</strain>
        <strain evidence="9">10N.261.51.B8</strain>
        <strain evidence="7">10N.261.52.F7</strain>
        <strain evidence="10">10N.286.55.C1</strain>
    </source>
</reference>
<evidence type="ECO:0000313" key="8">
    <source>
        <dbReference type="Proteomes" id="UP000235554"/>
    </source>
</evidence>
<reference evidence="2" key="3">
    <citation type="submission" date="2016-07" db="EMBL/GenBank/DDBJ databases">
        <authorList>
            <person name="Wan K."/>
            <person name="Booth B."/>
            <person name="Spirohn K."/>
            <person name="Hao T."/>
            <person name="Hu Y."/>
            <person name="Calderwood M."/>
            <person name="Hill D."/>
            <person name="Mohr S."/>
            <person name="Vidal M."/>
            <person name="Celniker S."/>
            <person name="Perrimon N."/>
        </authorList>
    </citation>
    <scope>NUCLEOTIDE SEQUENCE</scope>
    <source>
        <strain evidence="4">10N.261.51.B8</strain>
        <strain evidence="2">10N.286.55.C1</strain>
    </source>
</reference>
<evidence type="ECO:0000313" key="9">
    <source>
        <dbReference type="Proteomes" id="UP000235746"/>
    </source>
</evidence>
<dbReference type="AlphaFoldDB" id="A0A1B9PVD9"/>
<sequence length="134" mass="14796">MKNVLGFVTLLAASFVHAEDAITFPTQQATEVNESIVFPTVQHPIALVGGYEIENGILHSRTYDCGINISDLNLSAQLVWEGATPKVMIVGDDLIMCRSLANSPFELDINPVLNQLPNHDLYRLELANHVILNR</sequence>
<dbReference type="Proteomes" id="UP000235746">
    <property type="component" value="Unassembled WGS sequence"/>
</dbReference>
<evidence type="ECO:0000313" key="10">
    <source>
        <dbReference type="Proteomes" id="UP000235778"/>
    </source>
</evidence>
<evidence type="ECO:0000313" key="5">
    <source>
        <dbReference type="EMBL" id="PMM62961.1"/>
    </source>
</evidence>
<evidence type="ECO:0000313" key="3">
    <source>
        <dbReference type="EMBL" id="PMK39518.1"/>
    </source>
</evidence>
<organism evidence="2 10">
    <name type="scientific">Vibrio lentus</name>
    <dbReference type="NCBI Taxonomy" id="136468"/>
    <lineage>
        <taxon>Bacteria</taxon>
        <taxon>Pseudomonadati</taxon>
        <taxon>Pseudomonadota</taxon>
        <taxon>Gammaproteobacteria</taxon>
        <taxon>Vibrionales</taxon>
        <taxon>Vibrionaceae</taxon>
        <taxon>Vibrio</taxon>
    </lineage>
</organism>
<dbReference type="EMBL" id="MCSI01000156">
    <property type="protein sequence ID" value="PME58722.1"/>
    <property type="molecule type" value="Genomic_DNA"/>
</dbReference>
<name>A0A1B9PVD9_9VIBR</name>
<evidence type="ECO:0000313" key="7">
    <source>
        <dbReference type="Proteomes" id="UP000235385"/>
    </source>
</evidence>
<feature type="chain" id="PRO_5015061176" evidence="1">
    <location>
        <begin position="19"/>
        <end position="134"/>
    </location>
</feature>
<dbReference type="Proteomes" id="UP000235778">
    <property type="component" value="Unassembled WGS sequence"/>
</dbReference>
<accession>A0A1B9PVD9</accession>